<dbReference type="InterPro" id="IPR003661">
    <property type="entry name" value="HisK_dim/P_dom"/>
</dbReference>
<dbReference type="Proteomes" id="UP000663720">
    <property type="component" value="Chromosome"/>
</dbReference>
<keyword evidence="5 10" id="KW-0418">Kinase</keyword>
<keyword evidence="11" id="KW-1185">Reference proteome</keyword>
<dbReference type="PRINTS" id="PR00344">
    <property type="entry name" value="BCTRLSENSOR"/>
</dbReference>
<dbReference type="InterPro" id="IPR029016">
    <property type="entry name" value="GAF-like_dom_sf"/>
</dbReference>
<evidence type="ECO:0000256" key="5">
    <source>
        <dbReference type="ARBA" id="ARBA00022777"/>
    </source>
</evidence>
<dbReference type="FunFam" id="3.30.565.10:FF:000010">
    <property type="entry name" value="Sensor histidine kinase RcsC"/>
    <property type="match status" value="1"/>
</dbReference>
<feature type="domain" description="Histidine kinase" evidence="8">
    <location>
        <begin position="327"/>
        <end position="548"/>
    </location>
</feature>
<dbReference type="Pfam" id="PF00072">
    <property type="entry name" value="Response_reg"/>
    <property type="match status" value="1"/>
</dbReference>
<dbReference type="Pfam" id="PF01590">
    <property type="entry name" value="GAF"/>
    <property type="match status" value="1"/>
</dbReference>
<reference evidence="10" key="1">
    <citation type="journal article" date="2021" name="Microb. Physiol.">
        <title>Proteogenomic Insights into the Physiology of Marine, Sulfate-Reducing, Filamentous Desulfonema limicola and Desulfonema magnum.</title>
        <authorList>
            <person name="Schnaars V."/>
            <person name="Wohlbrand L."/>
            <person name="Scheve S."/>
            <person name="Hinrichs C."/>
            <person name="Reinhardt R."/>
            <person name="Rabus R."/>
        </authorList>
    </citation>
    <scope>NUCLEOTIDE SEQUENCE</scope>
    <source>
        <strain evidence="10">5ac10</strain>
    </source>
</reference>
<gene>
    <name evidence="10" type="ORF">dnl_37210</name>
</gene>
<dbReference type="InterPro" id="IPR003594">
    <property type="entry name" value="HATPase_dom"/>
</dbReference>
<dbReference type="Gene3D" id="3.40.50.2300">
    <property type="match status" value="1"/>
</dbReference>
<dbReference type="InterPro" id="IPR036097">
    <property type="entry name" value="HisK_dim/P_sf"/>
</dbReference>
<feature type="modified residue" description="4-aspartylphosphate" evidence="7">
    <location>
        <position position="60"/>
    </location>
</feature>
<keyword evidence="3 7" id="KW-0597">Phosphoprotein</keyword>
<organism evidence="10 11">
    <name type="scientific">Desulfonema limicola</name>
    <dbReference type="NCBI Taxonomy" id="45656"/>
    <lineage>
        <taxon>Bacteria</taxon>
        <taxon>Pseudomonadati</taxon>
        <taxon>Thermodesulfobacteriota</taxon>
        <taxon>Desulfobacteria</taxon>
        <taxon>Desulfobacterales</taxon>
        <taxon>Desulfococcaceae</taxon>
        <taxon>Desulfonema</taxon>
    </lineage>
</organism>
<dbReference type="KEGG" id="dli:dnl_37210"/>
<dbReference type="Gene3D" id="3.30.450.40">
    <property type="match status" value="1"/>
</dbReference>
<dbReference type="InterPro" id="IPR011006">
    <property type="entry name" value="CheY-like_superfamily"/>
</dbReference>
<dbReference type="SUPFAM" id="SSF52172">
    <property type="entry name" value="CheY-like"/>
    <property type="match status" value="1"/>
</dbReference>
<dbReference type="InterPro" id="IPR004358">
    <property type="entry name" value="Sig_transdc_His_kin-like_C"/>
</dbReference>
<dbReference type="PANTHER" id="PTHR45339:SF1">
    <property type="entry name" value="HYBRID SIGNAL TRANSDUCTION HISTIDINE KINASE J"/>
    <property type="match status" value="1"/>
</dbReference>
<evidence type="ECO:0000256" key="6">
    <source>
        <dbReference type="ARBA" id="ARBA00023012"/>
    </source>
</evidence>
<proteinExistence type="predicted"/>
<dbReference type="EC" id="2.7.13.3" evidence="2"/>
<dbReference type="Gene3D" id="1.10.287.130">
    <property type="match status" value="1"/>
</dbReference>
<evidence type="ECO:0000259" key="9">
    <source>
        <dbReference type="PROSITE" id="PS50110"/>
    </source>
</evidence>
<evidence type="ECO:0000313" key="10">
    <source>
        <dbReference type="EMBL" id="QTA81388.1"/>
    </source>
</evidence>
<dbReference type="SMART" id="SM00388">
    <property type="entry name" value="HisKA"/>
    <property type="match status" value="1"/>
</dbReference>
<dbReference type="EMBL" id="CP061799">
    <property type="protein sequence ID" value="QTA81388.1"/>
    <property type="molecule type" value="Genomic_DNA"/>
</dbReference>
<keyword evidence="4" id="KW-0808">Transferase</keyword>
<dbReference type="SMART" id="SM00448">
    <property type="entry name" value="REC"/>
    <property type="match status" value="1"/>
</dbReference>
<dbReference type="AlphaFoldDB" id="A0A975GI19"/>
<dbReference type="InterPro" id="IPR003018">
    <property type="entry name" value="GAF"/>
</dbReference>
<name>A0A975GI19_9BACT</name>
<dbReference type="InterPro" id="IPR005467">
    <property type="entry name" value="His_kinase_dom"/>
</dbReference>
<evidence type="ECO:0000256" key="7">
    <source>
        <dbReference type="PROSITE-ProRule" id="PRU00169"/>
    </source>
</evidence>
<dbReference type="SMART" id="SM00065">
    <property type="entry name" value="GAF"/>
    <property type="match status" value="1"/>
</dbReference>
<dbReference type="RefSeq" id="WP_207687424.1">
    <property type="nucleotide sequence ID" value="NZ_CP061799.1"/>
</dbReference>
<dbReference type="CDD" id="cd19920">
    <property type="entry name" value="REC_PA4781-like"/>
    <property type="match status" value="1"/>
</dbReference>
<sequence>MSKNMADKQQHILIVDDEQANLMVLRSIISGQGYKVSTAESGKAALNYIKKDKPDIILLDIKMPEMDGYQVCEKIKADKTTMNIPIIFLSGLTTVNDKIKAFASGGIDYITKPFHKEEIIIRLKTHVTRKKFEDSLKDSNEKLKARVNELSLLNNISKTMTRVQDLKQALAITIRLIGELFNAYGGSFILFDEDYNQMEIVSHFTLNNEGPDLTGTIIPNTPVITGMIEQGESLVFYDAQSDPVLAPFRDIIKSRNIHVMIIVPLKIPGKNLGAIVLSSVCRESMFSNNELKIVETIAGQVAGAIENSKLYYKAQQANQAKSEFLARMSHELRTPMNAIVGFSHLIQQTELNSRQQDFIKKINISARSLQRLINGILDFSNIDTGKTKLEYTLFNLEDILNNLSKFFHSGIEKKNINVLFIIGSDIPQFIISDPVRLEQILSGLADNALKYTETGTITIKLDSVDLMPEKIKLIFSIADTGIGINDENIPALFDIFYQTDSPLTRKLGGTGLGLAFCKKLIEMMDGEISVKSNPGLGSEFTFSLICKYGDNKKKISSDISQKLNIYKKNNKSISDGCGMSADTVFDLSKIKPLLIQFAHLLDENDMEAVEYLGYLKNIGVCSELENELEIIGDYIDLYEFEQAFERLKKILLKLNISLESDVKA</sequence>
<feature type="domain" description="Response regulatory" evidence="9">
    <location>
        <begin position="11"/>
        <end position="127"/>
    </location>
</feature>
<dbReference type="InterPro" id="IPR036890">
    <property type="entry name" value="HATPase_C_sf"/>
</dbReference>
<dbReference type="PROSITE" id="PS50109">
    <property type="entry name" value="HIS_KIN"/>
    <property type="match status" value="1"/>
</dbReference>
<protein>
    <recommendedName>
        <fullName evidence="2">histidine kinase</fullName>
        <ecNumber evidence="2">2.7.13.3</ecNumber>
    </recommendedName>
</protein>
<evidence type="ECO:0000313" key="11">
    <source>
        <dbReference type="Proteomes" id="UP000663720"/>
    </source>
</evidence>
<dbReference type="PROSITE" id="PS50110">
    <property type="entry name" value="RESPONSE_REGULATORY"/>
    <property type="match status" value="1"/>
</dbReference>
<evidence type="ECO:0000256" key="2">
    <source>
        <dbReference type="ARBA" id="ARBA00012438"/>
    </source>
</evidence>
<evidence type="ECO:0000256" key="3">
    <source>
        <dbReference type="ARBA" id="ARBA00022553"/>
    </source>
</evidence>
<dbReference type="InterPro" id="IPR001789">
    <property type="entry name" value="Sig_transdc_resp-reg_receiver"/>
</dbReference>
<comment type="catalytic activity">
    <reaction evidence="1">
        <text>ATP + protein L-histidine = ADP + protein N-phospho-L-histidine.</text>
        <dbReference type="EC" id="2.7.13.3"/>
    </reaction>
</comment>
<dbReference type="CDD" id="cd00082">
    <property type="entry name" value="HisKA"/>
    <property type="match status" value="1"/>
</dbReference>
<dbReference type="Pfam" id="PF00512">
    <property type="entry name" value="HisKA"/>
    <property type="match status" value="1"/>
</dbReference>
<dbReference type="PANTHER" id="PTHR45339">
    <property type="entry name" value="HYBRID SIGNAL TRANSDUCTION HISTIDINE KINASE J"/>
    <property type="match status" value="1"/>
</dbReference>
<evidence type="ECO:0000256" key="1">
    <source>
        <dbReference type="ARBA" id="ARBA00000085"/>
    </source>
</evidence>
<accession>A0A975GI19</accession>
<evidence type="ECO:0000256" key="4">
    <source>
        <dbReference type="ARBA" id="ARBA00022679"/>
    </source>
</evidence>
<dbReference type="SUPFAM" id="SSF55874">
    <property type="entry name" value="ATPase domain of HSP90 chaperone/DNA topoisomerase II/histidine kinase"/>
    <property type="match status" value="1"/>
</dbReference>
<dbReference type="CDD" id="cd16922">
    <property type="entry name" value="HATPase_EvgS-ArcB-TorS-like"/>
    <property type="match status" value="1"/>
</dbReference>
<evidence type="ECO:0000259" key="8">
    <source>
        <dbReference type="PROSITE" id="PS50109"/>
    </source>
</evidence>
<dbReference type="SUPFAM" id="SSF47384">
    <property type="entry name" value="Homodimeric domain of signal transducing histidine kinase"/>
    <property type="match status" value="1"/>
</dbReference>
<dbReference type="Gene3D" id="3.30.565.10">
    <property type="entry name" value="Histidine kinase-like ATPase, C-terminal domain"/>
    <property type="match status" value="1"/>
</dbReference>
<dbReference type="SUPFAM" id="SSF55781">
    <property type="entry name" value="GAF domain-like"/>
    <property type="match status" value="1"/>
</dbReference>
<keyword evidence="6" id="KW-0902">Two-component regulatory system</keyword>
<dbReference type="GO" id="GO:0000155">
    <property type="term" value="F:phosphorelay sensor kinase activity"/>
    <property type="evidence" value="ECO:0007669"/>
    <property type="project" value="InterPro"/>
</dbReference>
<dbReference type="Pfam" id="PF02518">
    <property type="entry name" value="HATPase_c"/>
    <property type="match status" value="1"/>
</dbReference>
<dbReference type="SMART" id="SM00387">
    <property type="entry name" value="HATPase_c"/>
    <property type="match status" value="1"/>
</dbReference>